<organism evidence="4 5">
    <name type="scientific">Pyricularia oryzae</name>
    <name type="common">Rice blast fungus</name>
    <name type="synonym">Magnaporthe oryzae</name>
    <dbReference type="NCBI Taxonomy" id="318829"/>
    <lineage>
        <taxon>Eukaryota</taxon>
        <taxon>Fungi</taxon>
        <taxon>Dikarya</taxon>
        <taxon>Ascomycota</taxon>
        <taxon>Pezizomycotina</taxon>
        <taxon>Sordariomycetes</taxon>
        <taxon>Sordariomycetidae</taxon>
        <taxon>Magnaporthales</taxon>
        <taxon>Pyriculariaceae</taxon>
        <taxon>Pyricularia</taxon>
    </lineage>
</organism>
<dbReference type="Proteomes" id="UP000294847">
    <property type="component" value="Chromosome 2"/>
</dbReference>
<evidence type="ECO:0000313" key="4">
    <source>
        <dbReference type="EMBL" id="QBZ57509.1"/>
    </source>
</evidence>
<feature type="compositionally biased region" description="Low complexity" evidence="1">
    <location>
        <begin position="180"/>
        <end position="199"/>
    </location>
</feature>
<keyword evidence="2" id="KW-0472">Membrane</keyword>
<evidence type="ECO:0000256" key="2">
    <source>
        <dbReference type="SAM" id="Phobius"/>
    </source>
</evidence>
<proteinExistence type="predicted"/>
<keyword evidence="2" id="KW-0812">Transmembrane</keyword>
<evidence type="ECO:0000256" key="3">
    <source>
        <dbReference type="SAM" id="SignalP"/>
    </source>
</evidence>
<feature type="compositionally biased region" description="Basic and acidic residues" evidence="1">
    <location>
        <begin position="168"/>
        <end position="178"/>
    </location>
</feature>
<name>A0A4P7N4S5_PYROR</name>
<keyword evidence="2" id="KW-1133">Transmembrane helix</keyword>
<reference evidence="4 5" key="1">
    <citation type="journal article" date="2019" name="Mol. Biol. Evol.">
        <title>Blast fungal genomes show frequent chromosomal changes, gene gains and losses, and effector gene turnover.</title>
        <authorList>
            <person name="Gomez Luciano L.B."/>
            <person name="Jason Tsai I."/>
            <person name="Chuma I."/>
            <person name="Tosa Y."/>
            <person name="Chen Y.H."/>
            <person name="Li J.Y."/>
            <person name="Li M.Y."/>
            <person name="Jade Lu M.Y."/>
            <person name="Nakayashiki H."/>
            <person name="Li W.H."/>
        </authorList>
    </citation>
    <scope>NUCLEOTIDE SEQUENCE [LARGE SCALE GENOMIC DNA]</scope>
    <source>
        <strain evidence="4">MZ5-1-6</strain>
    </source>
</reference>
<feature type="region of interest" description="Disordered" evidence="1">
    <location>
        <begin position="168"/>
        <end position="199"/>
    </location>
</feature>
<evidence type="ECO:0000256" key="1">
    <source>
        <dbReference type="SAM" id="MobiDB-lite"/>
    </source>
</evidence>
<feature type="chain" id="PRO_5043680445" evidence="3">
    <location>
        <begin position="19"/>
        <end position="255"/>
    </location>
</feature>
<sequence length="255" mass="27926">MRIKFLATWGLLLSSAVGSPMPRPEPKPEPKPVPMPVPGGAMSTQDDPLNNAHKIAIAALVAGTCLTVVTTLYNEYLAKYASRAQVNEKAVQAQFTAFNNYMGELGKLHYRGANALATALQSRLWDIQNRYAGRLMNSGRTEIAGVYAAQGQELYHLIEDVKDTLRRAQEKKEEEKAAARKGSGSRDGYSSGSDSSWGSSSRYHSFVKRAVDDAPHNAVTSGSDYKKTDAGTRSGSILRLRNLIPRAQLPYFFDI</sequence>
<evidence type="ECO:0000313" key="5">
    <source>
        <dbReference type="Proteomes" id="UP000294847"/>
    </source>
</evidence>
<keyword evidence="3" id="KW-0732">Signal</keyword>
<gene>
    <name evidence="4" type="ORF">PoMZ_02435</name>
</gene>
<feature type="signal peptide" evidence="3">
    <location>
        <begin position="1"/>
        <end position="18"/>
    </location>
</feature>
<dbReference type="AlphaFoldDB" id="A0A4P7N4S5"/>
<dbReference type="EMBL" id="CP034205">
    <property type="protein sequence ID" value="QBZ57509.1"/>
    <property type="molecule type" value="Genomic_DNA"/>
</dbReference>
<feature type="transmembrane region" description="Helical" evidence="2">
    <location>
        <begin position="55"/>
        <end position="73"/>
    </location>
</feature>
<protein>
    <submittedName>
        <fullName evidence="4">Uncharacterized protein</fullName>
    </submittedName>
</protein>
<accession>A0A4P7N4S5</accession>